<dbReference type="InterPro" id="IPR007278">
    <property type="entry name" value="DUF397"/>
</dbReference>
<dbReference type="OrthoDB" id="4570646at2"/>
<dbReference type="Proteomes" id="UP000050867">
    <property type="component" value="Unassembled WGS sequence"/>
</dbReference>
<evidence type="ECO:0000313" key="3">
    <source>
        <dbReference type="Proteomes" id="UP000050867"/>
    </source>
</evidence>
<proteinExistence type="predicted"/>
<sequence>MSAADVEGVSWRKSTYTANNGNCVEVADGLTGVIPVRDSKDPAGPALLFTSDAWSSFVEAVKRGELPL</sequence>
<accession>A0A0T6LLE6</accession>
<keyword evidence="3" id="KW-1185">Reference proteome</keyword>
<gene>
    <name evidence="2" type="ORF">AQ490_12135</name>
</gene>
<protein>
    <recommendedName>
        <fullName evidence="1">DUF397 domain-containing protein</fullName>
    </recommendedName>
</protein>
<dbReference type="EMBL" id="LLZU01000039">
    <property type="protein sequence ID" value="KRV46772.1"/>
    <property type="molecule type" value="Genomic_DNA"/>
</dbReference>
<evidence type="ECO:0000259" key="1">
    <source>
        <dbReference type="Pfam" id="PF04149"/>
    </source>
</evidence>
<feature type="domain" description="DUF397" evidence="1">
    <location>
        <begin position="10"/>
        <end position="62"/>
    </location>
</feature>
<evidence type="ECO:0000313" key="2">
    <source>
        <dbReference type="EMBL" id="KRV46772.1"/>
    </source>
</evidence>
<dbReference type="AlphaFoldDB" id="A0A0T6LLE6"/>
<name>A0A0T6LLE6_WENVI</name>
<organism evidence="2 3">
    <name type="scientific">Wenjunlia vitaminophila</name>
    <name type="common">Streptomyces vitaminophilus</name>
    <dbReference type="NCBI Taxonomy" id="76728"/>
    <lineage>
        <taxon>Bacteria</taxon>
        <taxon>Bacillati</taxon>
        <taxon>Actinomycetota</taxon>
        <taxon>Actinomycetes</taxon>
        <taxon>Kitasatosporales</taxon>
        <taxon>Streptomycetaceae</taxon>
        <taxon>Wenjunlia</taxon>
    </lineage>
</organism>
<comment type="caution">
    <text evidence="2">The sequence shown here is derived from an EMBL/GenBank/DDBJ whole genome shotgun (WGS) entry which is preliminary data.</text>
</comment>
<dbReference type="STRING" id="76728.AQ490_12135"/>
<reference evidence="2 3" key="1">
    <citation type="submission" date="2015-10" db="EMBL/GenBank/DDBJ databases">
        <title>Draft genome sequence of pyrrolomycin-producing Streptomyces vitaminophilus.</title>
        <authorList>
            <person name="Graham D.E."/>
            <person name="Mahan K.M."/>
            <person name="Klingeman D.M."/>
            <person name="Hettich R.L."/>
            <person name="Parry R.J."/>
        </authorList>
    </citation>
    <scope>NUCLEOTIDE SEQUENCE [LARGE SCALE GENOMIC DNA]</scope>
    <source>
        <strain evidence="2 3">ATCC 31673</strain>
    </source>
</reference>
<dbReference type="Pfam" id="PF04149">
    <property type="entry name" value="DUF397"/>
    <property type="match status" value="1"/>
</dbReference>